<organism evidence="1">
    <name type="scientific">Pseudomonas saudimassiliensis</name>
    <dbReference type="NCBI Taxonomy" id="1461581"/>
    <lineage>
        <taxon>Bacteria</taxon>
        <taxon>Pseudomonadati</taxon>
        <taxon>Pseudomonadota</taxon>
        <taxon>Gammaproteobacteria</taxon>
        <taxon>Pseudomonadales</taxon>
        <taxon>Pseudomonadaceae</taxon>
        <taxon>Pseudomonas</taxon>
    </lineage>
</organism>
<name>A0A078M999_9PSED</name>
<dbReference type="EMBL" id="LK391969">
    <property type="protein sequence ID" value="CEF26377.1"/>
    <property type="molecule type" value="Genomic_DNA"/>
</dbReference>
<gene>
    <name evidence="1" type="ORF">BN1049_01306</name>
</gene>
<protein>
    <submittedName>
        <fullName evidence="1">Uncharacterized protein</fullName>
    </submittedName>
</protein>
<accession>A0A078M999</accession>
<dbReference type="EMBL" id="LM997413">
    <property type="protein sequence ID" value="CEA04008.1"/>
    <property type="molecule type" value="Genomic_DNA"/>
</dbReference>
<proteinExistence type="predicted"/>
<dbReference type="PATRIC" id="fig|1461581.3.peg.1283"/>
<evidence type="ECO:0000313" key="1">
    <source>
        <dbReference type="EMBL" id="CEA04008.1"/>
    </source>
</evidence>
<reference evidence="1" key="1">
    <citation type="submission" date="2014-07" db="EMBL/GenBank/DDBJ databases">
        <authorList>
            <person name="Urmite Genomes Urmite Genomes"/>
        </authorList>
    </citation>
    <scope>NUCLEOTIDE SEQUENCE</scope>
    <source>
        <strain evidence="1">12M76_air</strain>
    </source>
</reference>
<dbReference type="AlphaFoldDB" id="A0A078M999"/>
<sequence>MSLGLLIVNHLAASIRFIKSLETKIKAKVEAIRTANALEAAFLSDSRKPLRRQRETA</sequence>